<reference evidence="1" key="2">
    <citation type="submission" date="2022-01" db="EMBL/GenBank/DDBJ databases">
        <authorList>
            <person name="Yamashiro T."/>
            <person name="Shiraishi A."/>
            <person name="Satake H."/>
            <person name="Nakayama K."/>
        </authorList>
    </citation>
    <scope>NUCLEOTIDE SEQUENCE</scope>
</reference>
<dbReference type="PANTHER" id="PTHR33223:SF11">
    <property type="entry name" value="ELEMENT PROTEIN, PUTATIVE-RELATED"/>
    <property type="match status" value="1"/>
</dbReference>
<gene>
    <name evidence="1" type="ORF">Tco_0680799</name>
</gene>
<keyword evidence="2" id="KW-1185">Reference proteome</keyword>
<proteinExistence type="predicted"/>
<organism evidence="1 2">
    <name type="scientific">Tanacetum coccineum</name>
    <dbReference type="NCBI Taxonomy" id="301880"/>
    <lineage>
        <taxon>Eukaryota</taxon>
        <taxon>Viridiplantae</taxon>
        <taxon>Streptophyta</taxon>
        <taxon>Embryophyta</taxon>
        <taxon>Tracheophyta</taxon>
        <taxon>Spermatophyta</taxon>
        <taxon>Magnoliopsida</taxon>
        <taxon>eudicotyledons</taxon>
        <taxon>Gunneridae</taxon>
        <taxon>Pentapetalae</taxon>
        <taxon>asterids</taxon>
        <taxon>campanulids</taxon>
        <taxon>Asterales</taxon>
        <taxon>Asteraceae</taxon>
        <taxon>Asteroideae</taxon>
        <taxon>Anthemideae</taxon>
        <taxon>Anthemidinae</taxon>
        <taxon>Tanacetum</taxon>
    </lineage>
</organism>
<evidence type="ECO:0008006" key="3">
    <source>
        <dbReference type="Google" id="ProtNLM"/>
    </source>
</evidence>
<dbReference type="Proteomes" id="UP001151760">
    <property type="component" value="Unassembled WGS sequence"/>
</dbReference>
<sequence length="147" mass="16927">MPTEMELTLEQTQQGVSYEVSANKDGVTKIDSKRISSYSTLKAFQDYHSRSSAIVQFPISDNFCIKGTHMQMIRDNKFDGRIRSDPHRHIANFLEISSLFQYGENQEEAVMLRTFPFSLSGESKTWLNELNEGTITSWNEMREAFIS</sequence>
<accession>A0ABQ4XN38</accession>
<dbReference type="PANTHER" id="PTHR33223">
    <property type="entry name" value="CCHC-TYPE DOMAIN-CONTAINING PROTEIN"/>
    <property type="match status" value="1"/>
</dbReference>
<name>A0ABQ4XN38_9ASTR</name>
<protein>
    <recommendedName>
        <fullName evidence="3">Reverse transcriptase domain-containing protein</fullName>
    </recommendedName>
</protein>
<dbReference type="EMBL" id="BQNB010009634">
    <property type="protein sequence ID" value="GJS66235.1"/>
    <property type="molecule type" value="Genomic_DNA"/>
</dbReference>
<evidence type="ECO:0000313" key="1">
    <source>
        <dbReference type="EMBL" id="GJS66235.1"/>
    </source>
</evidence>
<comment type="caution">
    <text evidence="1">The sequence shown here is derived from an EMBL/GenBank/DDBJ whole genome shotgun (WGS) entry which is preliminary data.</text>
</comment>
<evidence type="ECO:0000313" key="2">
    <source>
        <dbReference type="Proteomes" id="UP001151760"/>
    </source>
</evidence>
<reference evidence="1" key="1">
    <citation type="journal article" date="2022" name="Int. J. Mol. Sci.">
        <title>Draft Genome of Tanacetum Coccineum: Genomic Comparison of Closely Related Tanacetum-Family Plants.</title>
        <authorList>
            <person name="Yamashiro T."/>
            <person name="Shiraishi A."/>
            <person name="Nakayama K."/>
            <person name="Satake H."/>
        </authorList>
    </citation>
    <scope>NUCLEOTIDE SEQUENCE</scope>
</reference>